<dbReference type="InterPro" id="IPR011990">
    <property type="entry name" value="TPR-like_helical_dom_sf"/>
</dbReference>
<dbReference type="PANTHER" id="PTHR35205:SF1">
    <property type="entry name" value="ZU5 DOMAIN-CONTAINING PROTEIN"/>
    <property type="match status" value="1"/>
</dbReference>
<dbReference type="AlphaFoldDB" id="A0A397HY88"/>
<dbReference type="OrthoDB" id="6161812at2759"/>
<sequence>MESPVLEDFFTKQWTSVTKSCSERMEPHDRRTIRSFRTYEDVQEHVFVEQDEEASEAALQELAMLQPRLVDLKNFSDFFAKQLRPTLETSMFWGLLGLLLTLALQHDETMRRVVQMIKKLSRNCHDFILHCRQSPTVTKEDKESCFDIFLRITTFLADGVQLLRQADDDFSELTDASGRQHPEWSKLTEKFTAAVDEIEDTLNRIERVAAMYQRQYQGDMASWFSYLSLSPRAFRDTAQLPCFVLPPIRTARFFDRDDVIEKVEKHFQDGDSTSPLRALALYGMGGVGKSHVAMKYLEKKLANKDFDAIFWVNAESPVSIQQSFTDIALRLKLPDTGPATHDENRMILKGWMQQTECKWMIIYDNAESIELLRDYWPLSGSHGRVLITTRNHLLGFDPADAGLEILPWDTDTGSKFLLHLLAGHISAELLANETQSAYSLSERLSGHALALSNMCGLIHRRSWSISELVEVYDRSRDFKDGLETVWRLSFENLRPDCAALLSIFTFCAPDSIPQSLFESSEEMENLTDDMLRYLDSDRLSTNTEELLALALIKRDRYNRVFSIHRLIAAQFRRFLSPKDLRKAFLEASILIYNAFPKRPKKPGATRANLYNVWDKCQLWLQHVLQLKVSFMQERKRDPSFSACRETCETWVQCQRYLLETQNWRELEDLVIVNKIAMKTLPEPDKEIYLLSSTEIHVASMWAFRGRFKMALESLLTAHSLKLAESPVDLQNTCWIEDNLASIYGCLGDFDTAIEWIKRSYATWERWSESTGVDFKCPPLLKLTHGRILTHGGRLDEARVQLTEAIDGLLSAEPFVWAPTATCKFTIGRLLMFEGKYEAAESMLLESQSMWLQGDKSRALDFNGIIVYQLGSCAFMQGNVDAALKHLQEAKVISSIHKDTHPAKYARCLFKLSEALRQFPGREAEADEQLKKAKDLYFQIIGKSQATTIQRPKDNSLTQSEQVKEEDFDTLIHISQR</sequence>
<dbReference type="Gene3D" id="1.25.40.10">
    <property type="entry name" value="Tetratricopeptide repeat domain"/>
    <property type="match status" value="1"/>
</dbReference>
<dbReference type="InterPro" id="IPR027417">
    <property type="entry name" value="P-loop_NTPase"/>
</dbReference>
<dbReference type="GO" id="GO:0043531">
    <property type="term" value="F:ADP binding"/>
    <property type="evidence" value="ECO:0007669"/>
    <property type="project" value="InterPro"/>
</dbReference>
<comment type="caution">
    <text evidence="3">The sequence shown here is derived from an EMBL/GenBank/DDBJ whole genome shotgun (WGS) entry which is preliminary data.</text>
</comment>
<dbReference type="Pfam" id="PF25000">
    <property type="entry name" value="DUF7779"/>
    <property type="match status" value="1"/>
</dbReference>
<dbReference type="SUPFAM" id="SSF52540">
    <property type="entry name" value="P-loop containing nucleoside triphosphate hydrolases"/>
    <property type="match status" value="1"/>
</dbReference>
<protein>
    <submittedName>
        <fullName evidence="3">Uncharacterized protein</fullName>
    </submittedName>
</protein>
<dbReference type="PANTHER" id="PTHR35205">
    <property type="entry name" value="NB-ARC AND TPR DOMAIN PROTEIN"/>
    <property type="match status" value="1"/>
</dbReference>
<feature type="domain" description="DUF7779" evidence="2">
    <location>
        <begin position="489"/>
        <end position="579"/>
    </location>
</feature>
<gene>
    <name evidence="3" type="ORF">CDV56_109218</name>
</gene>
<dbReference type="Proteomes" id="UP000215305">
    <property type="component" value="Unassembled WGS sequence"/>
</dbReference>
<evidence type="ECO:0000259" key="2">
    <source>
        <dbReference type="Pfam" id="PF25000"/>
    </source>
</evidence>
<dbReference type="STRING" id="41047.A0A397HY88"/>
<dbReference type="InterPro" id="IPR002182">
    <property type="entry name" value="NB-ARC"/>
</dbReference>
<dbReference type="SUPFAM" id="SSF48452">
    <property type="entry name" value="TPR-like"/>
    <property type="match status" value="2"/>
</dbReference>
<feature type="domain" description="NB-ARC" evidence="1">
    <location>
        <begin position="257"/>
        <end position="392"/>
    </location>
</feature>
<dbReference type="VEuPathDB" id="FungiDB:CDV56_109218"/>
<dbReference type="EMBL" id="NKHU02000017">
    <property type="protein sequence ID" value="RHZ65530.1"/>
    <property type="molecule type" value="Genomic_DNA"/>
</dbReference>
<evidence type="ECO:0000313" key="3">
    <source>
        <dbReference type="EMBL" id="RHZ65530.1"/>
    </source>
</evidence>
<dbReference type="RefSeq" id="XP_026617888.1">
    <property type="nucleotide sequence ID" value="XM_026762837.1"/>
</dbReference>
<reference evidence="3" key="1">
    <citation type="submission" date="2018-08" db="EMBL/GenBank/DDBJ databases">
        <title>Draft genome sequence of azole-resistant Aspergillus thermomutatus (Neosartorya pseudofischeri) strain HMR AF 39, isolated from a human nasal aspirate.</title>
        <authorList>
            <person name="Parent-Michaud M."/>
            <person name="Dufresne P.J."/>
            <person name="Fournier E."/>
            <person name="Martineau C."/>
            <person name="Moreira S."/>
            <person name="Perkins V."/>
            <person name="De Repentigny L."/>
            <person name="Dufresne S.F."/>
        </authorList>
    </citation>
    <scope>NUCLEOTIDE SEQUENCE [LARGE SCALE GENOMIC DNA]</scope>
    <source>
        <strain evidence="3">HMR AF 39</strain>
    </source>
</reference>
<dbReference type="Gene3D" id="3.40.50.300">
    <property type="entry name" value="P-loop containing nucleotide triphosphate hydrolases"/>
    <property type="match status" value="1"/>
</dbReference>
<dbReference type="InterPro" id="IPR056681">
    <property type="entry name" value="DUF7779"/>
</dbReference>
<dbReference type="Pfam" id="PF00931">
    <property type="entry name" value="NB-ARC"/>
    <property type="match status" value="1"/>
</dbReference>
<organism evidence="3 4">
    <name type="scientific">Aspergillus thermomutatus</name>
    <name type="common">Neosartorya pseudofischeri</name>
    <dbReference type="NCBI Taxonomy" id="41047"/>
    <lineage>
        <taxon>Eukaryota</taxon>
        <taxon>Fungi</taxon>
        <taxon>Dikarya</taxon>
        <taxon>Ascomycota</taxon>
        <taxon>Pezizomycotina</taxon>
        <taxon>Eurotiomycetes</taxon>
        <taxon>Eurotiomycetidae</taxon>
        <taxon>Eurotiales</taxon>
        <taxon>Aspergillaceae</taxon>
        <taxon>Aspergillus</taxon>
        <taxon>Aspergillus subgen. Fumigati</taxon>
    </lineage>
</organism>
<name>A0A397HY88_ASPTH</name>
<keyword evidence="4" id="KW-1185">Reference proteome</keyword>
<evidence type="ECO:0000313" key="4">
    <source>
        <dbReference type="Proteomes" id="UP000215305"/>
    </source>
</evidence>
<evidence type="ECO:0000259" key="1">
    <source>
        <dbReference type="Pfam" id="PF00931"/>
    </source>
</evidence>
<proteinExistence type="predicted"/>
<dbReference type="GeneID" id="38131192"/>
<accession>A0A397HY88</accession>